<dbReference type="InterPro" id="IPR000719">
    <property type="entry name" value="Prot_kinase_dom"/>
</dbReference>
<dbReference type="PROSITE" id="PS50011">
    <property type="entry name" value="PROTEIN_KINASE_DOM"/>
    <property type="match status" value="1"/>
</dbReference>
<feature type="transmembrane region" description="Helical" evidence="2">
    <location>
        <begin position="528"/>
        <end position="552"/>
    </location>
</feature>
<dbReference type="GO" id="GO:0005524">
    <property type="term" value="F:ATP binding"/>
    <property type="evidence" value="ECO:0007669"/>
    <property type="project" value="InterPro"/>
</dbReference>
<accession>A0A517YZY8</accession>
<dbReference type="SUPFAM" id="SSF56112">
    <property type="entry name" value="Protein kinase-like (PK-like)"/>
    <property type="match status" value="1"/>
</dbReference>
<dbReference type="PANTHER" id="PTHR10566">
    <property type="entry name" value="CHAPERONE-ACTIVITY OF BC1 COMPLEX CABC1 -RELATED"/>
    <property type="match status" value="1"/>
</dbReference>
<organism evidence="4 5">
    <name type="scientific">Maioricimonas rarisocia</name>
    <dbReference type="NCBI Taxonomy" id="2528026"/>
    <lineage>
        <taxon>Bacteria</taxon>
        <taxon>Pseudomonadati</taxon>
        <taxon>Planctomycetota</taxon>
        <taxon>Planctomycetia</taxon>
        <taxon>Planctomycetales</taxon>
        <taxon>Planctomycetaceae</taxon>
        <taxon>Maioricimonas</taxon>
    </lineage>
</organism>
<reference evidence="4 5" key="1">
    <citation type="submission" date="2019-02" db="EMBL/GenBank/DDBJ databases">
        <title>Deep-cultivation of Planctomycetes and their phenomic and genomic characterization uncovers novel biology.</title>
        <authorList>
            <person name="Wiegand S."/>
            <person name="Jogler M."/>
            <person name="Boedeker C."/>
            <person name="Pinto D."/>
            <person name="Vollmers J."/>
            <person name="Rivas-Marin E."/>
            <person name="Kohn T."/>
            <person name="Peeters S.H."/>
            <person name="Heuer A."/>
            <person name="Rast P."/>
            <person name="Oberbeckmann S."/>
            <person name="Bunk B."/>
            <person name="Jeske O."/>
            <person name="Meyerdierks A."/>
            <person name="Storesund J.E."/>
            <person name="Kallscheuer N."/>
            <person name="Luecker S."/>
            <person name="Lage O.M."/>
            <person name="Pohl T."/>
            <person name="Merkel B.J."/>
            <person name="Hornburger P."/>
            <person name="Mueller R.-W."/>
            <person name="Bruemmer F."/>
            <person name="Labrenz M."/>
            <person name="Spormann A.M."/>
            <person name="Op den Camp H."/>
            <person name="Overmann J."/>
            <person name="Amann R."/>
            <person name="Jetten M.S.M."/>
            <person name="Mascher T."/>
            <person name="Medema M.H."/>
            <person name="Devos D.P."/>
            <person name="Kaster A.-K."/>
            <person name="Ovreas L."/>
            <person name="Rohde M."/>
            <person name="Galperin M.Y."/>
            <person name="Jogler C."/>
        </authorList>
    </citation>
    <scope>NUCLEOTIDE SEQUENCE [LARGE SCALE GENOMIC DNA]</scope>
    <source>
        <strain evidence="4 5">Mal4</strain>
    </source>
</reference>
<proteinExistence type="inferred from homology"/>
<dbReference type="InterPro" id="IPR011009">
    <property type="entry name" value="Kinase-like_dom_sf"/>
</dbReference>
<dbReference type="PANTHER" id="PTHR10566:SF113">
    <property type="entry name" value="PROTEIN ACTIVITY OF BC1 COMPLEX KINASE 7, CHLOROPLASTIC"/>
    <property type="match status" value="1"/>
</dbReference>
<evidence type="ECO:0000259" key="3">
    <source>
        <dbReference type="PROSITE" id="PS50011"/>
    </source>
</evidence>
<dbReference type="RefSeq" id="WP_145366486.1">
    <property type="nucleotide sequence ID" value="NZ_CP036275.1"/>
</dbReference>
<dbReference type="CDD" id="cd05121">
    <property type="entry name" value="ABC1_ADCK3-like"/>
    <property type="match status" value="1"/>
</dbReference>
<keyword evidence="2" id="KW-0472">Membrane</keyword>
<dbReference type="Proteomes" id="UP000320496">
    <property type="component" value="Chromosome"/>
</dbReference>
<dbReference type="AlphaFoldDB" id="A0A517YZY8"/>
<evidence type="ECO:0000256" key="1">
    <source>
        <dbReference type="ARBA" id="ARBA00009670"/>
    </source>
</evidence>
<keyword evidence="4" id="KW-0808">Transferase</keyword>
<dbReference type="KEGG" id="mri:Mal4_00670"/>
<evidence type="ECO:0000313" key="5">
    <source>
        <dbReference type="Proteomes" id="UP000320496"/>
    </source>
</evidence>
<keyword evidence="5" id="KW-1185">Reference proteome</keyword>
<dbReference type="InterPro" id="IPR050154">
    <property type="entry name" value="UbiB_kinase"/>
</dbReference>
<dbReference type="OrthoDB" id="9795390at2"/>
<protein>
    <recommendedName>
        <fullName evidence="3">Protein kinase domain-containing protein</fullName>
    </recommendedName>
</protein>
<keyword evidence="2" id="KW-1133">Transmembrane helix</keyword>
<dbReference type="GO" id="GO:0004672">
    <property type="term" value="F:protein kinase activity"/>
    <property type="evidence" value="ECO:0007669"/>
    <property type="project" value="InterPro"/>
</dbReference>
<comment type="similarity">
    <text evidence="1">Belongs to the protein kinase superfamily. ADCK protein kinase family.</text>
</comment>
<gene>
    <name evidence="4" type="primary">ubiB</name>
    <name evidence="4" type="ORF">Mal4_00670</name>
</gene>
<feature type="transmembrane region" description="Helical" evidence="2">
    <location>
        <begin position="505"/>
        <end position="522"/>
    </location>
</feature>
<dbReference type="Pfam" id="PF03109">
    <property type="entry name" value="ABC1"/>
    <property type="match status" value="1"/>
</dbReference>
<dbReference type="EMBL" id="CP036275">
    <property type="protein sequence ID" value="QDU35785.1"/>
    <property type="molecule type" value="Genomic_DNA"/>
</dbReference>
<evidence type="ECO:0000256" key="2">
    <source>
        <dbReference type="SAM" id="Phobius"/>
    </source>
</evidence>
<evidence type="ECO:0000313" key="4">
    <source>
        <dbReference type="EMBL" id="QDU35785.1"/>
    </source>
</evidence>
<keyword evidence="2" id="KW-0812">Transmembrane</keyword>
<name>A0A517YZY8_9PLAN</name>
<feature type="domain" description="Protein kinase" evidence="3">
    <location>
        <begin position="131"/>
        <end position="460"/>
    </location>
</feature>
<dbReference type="InterPro" id="IPR004147">
    <property type="entry name" value="ABC1_dom"/>
</dbReference>
<sequence length="557" mass="63099">MEAHPLRFFRNLSRSREIFTVLLNHGFGDLLERLKLRRYVQWGRRVILRKRQPELPEHYTTAQRLRMTLEDLGPTFIKFGQVLSTRPDIVPADVIAELEHLQEGVPPFPSDQAVHRLEVEFQKPLSELFAEFEREPLAAGSLGQVHRARHHDGTLLAVKIRRPNVIRDVERDLALMLDLAILMERHIPESDVFDPVGLVNHFTRTIRREMNFCREARTLQEFAKLFRDDATLTVPFVYDELTCESVLTMQFVGGCRADDDAGIARLGVAPSQLASNGARIFMKMAFELGIFHGDPHPGNLRIQADGSIGLIDYGMVGYLDRAKRDQLVDLFVAIVHQNVDDAVRIVEEMGNPSRPIDDLLLHADVQDFVETYYGVELARLNVGNMLSDFVSILSQHGLRCPADLMLLIRAIVTLEGVGRRIDPQFNLAGELAPYVERLVKRRYDPKRMAARAMADFRELLSAVHDLPIHLGNTLEKLSQDELKVQLEHRSLDRLITEFDRSSNRITVGLVTSSLIVAFALIIRSGSSASTWITVPVFALSGMLGIWLIYGILRSGRL</sequence>